<dbReference type="PANTHER" id="PTHR43401:SF2">
    <property type="entry name" value="L-THREONINE 3-DEHYDROGENASE"/>
    <property type="match status" value="1"/>
</dbReference>
<evidence type="ECO:0000313" key="6">
    <source>
        <dbReference type="EMBL" id="TWJ11347.1"/>
    </source>
</evidence>
<dbReference type="InterPro" id="IPR050129">
    <property type="entry name" value="Zn_alcohol_dh"/>
</dbReference>
<comment type="similarity">
    <text evidence="4">Belongs to the zinc-containing alcohol dehydrogenase family.</text>
</comment>
<evidence type="ECO:0000256" key="3">
    <source>
        <dbReference type="ARBA" id="ARBA00023002"/>
    </source>
</evidence>
<name>A0A562V0N7_9BACT</name>
<dbReference type="AlphaFoldDB" id="A0A562V0N7"/>
<dbReference type="SUPFAM" id="SSF51735">
    <property type="entry name" value="NAD(P)-binding Rossmann-fold domains"/>
    <property type="match status" value="1"/>
</dbReference>
<evidence type="ECO:0000256" key="2">
    <source>
        <dbReference type="ARBA" id="ARBA00022833"/>
    </source>
</evidence>
<keyword evidence="2 4" id="KW-0862">Zinc</keyword>
<dbReference type="Pfam" id="PF00107">
    <property type="entry name" value="ADH_zinc_N"/>
    <property type="match status" value="1"/>
</dbReference>
<dbReference type="PROSITE" id="PS00059">
    <property type="entry name" value="ADH_ZINC"/>
    <property type="match status" value="1"/>
</dbReference>
<organism evidence="6 7">
    <name type="scientific">Geobacter argillaceus</name>
    <dbReference type="NCBI Taxonomy" id="345631"/>
    <lineage>
        <taxon>Bacteria</taxon>
        <taxon>Pseudomonadati</taxon>
        <taxon>Thermodesulfobacteriota</taxon>
        <taxon>Desulfuromonadia</taxon>
        <taxon>Geobacterales</taxon>
        <taxon>Geobacteraceae</taxon>
        <taxon>Geobacter</taxon>
    </lineage>
</organism>
<keyword evidence="7" id="KW-1185">Reference proteome</keyword>
<dbReference type="InterPro" id="IPR013149">
    <property type="entry name" value="ADH-like_C"/>
</dbReference>
<feature type="domain" description="Enoyl reductase (ER)" evidence="5">
    <location>
        <begin position="10"/>
        <end position="342"/>
    </location>
</feature>
<dbReference type="Proteomes" id="UP000319449">
    <property type="component" value="Unassembled WGS sequence"/>
</dbReference>
<dbReference type="GO" id="GO:0016616">
    <property type="term" value="F:oxidoreductase activity, acting on the CH-OH group of donors, NAD or NADP as acceptor"/>
    <property type="evidence" value="ECO:0007669"/>
    <property type="project" value="UniProtKB-ARBA"/>
</dbReference>
<dbReference type="EMBL" id="VLLN01000051">
    <property type="protein sequence ID" value="TWJ11347.1"/>
    <property type="molecule type" value="Genomic_DNA"/>
</dbReference>
<dbReference type="InterPro" id="IPR036291">
    <property type="entry name" value="NAD(P)-bd_dom_sf"/>
</dbReference>
<dbReference type="RefSeq" id="WP_145026235.1">
    <property type="nucleotide sequence ID" value="NZ_VLLN01000051.1"/>
</dbReference>
<reference evidence="6 7" key="1">
    <citation type="submission" date="2019-07" db="EMBL/GenBank/DDBJ databases">
        <title>Genomic Encyclopedia of Archaeal and Bacterial Type Strains, Phase II (KMG-II): from individual species to whole genera.</title>
        <authorList>
            <person name="Goeker M."/>
        </authorList>
    </citation>
    <scope>NUCLEOTIDE SEQUENCE [LARGE SCALE GENOMIC DNA]</scope>
    <source>
        <strain evidence="6 7">ATCC BAA-1139</strain>
    </source>
</reference>
<dbReference type="InterPro" id="IPR020843">
    <property type="entry name" value="ER"/>
</dbReference>
<proteinExistence type="inferred from homology"/>
<comment type="cofactor">
    <cofactor evidence="4">
        <name>Zn(2+)</name>
        <dbReference type="ChEBI" id="CHEBI:29105"/>
    </cofactor>
</comment>
<protein>
    <submittedName>
        <fullName evidence="6">L-iditol 2-dehydrogenase</fullName>
    </submittedName>
</protein>
<dbReference type="Gene3D" id="3.40.50.720">
    <property type="entry name" value="NAD(P)-binding Rossmann-like Domain"/>
    <property type="match status" value="1"/>
</dbReference>
<dbReference type="GO" id="GO:0008270">
    <property type="term" value="F:zinc ion binding"/>
    <property type="evidence" value="ECO:0007669"/>
    <property type="project" value="InterPro"/>
</dbReference>
<dbReference type="InterPro" id="IPR002328">
    <property type="entry name" value="ADH_Zn_CS"/>
</dbReference>
<dbReference type="InterPro" id="IPR013154">
    <property type="entry name" value="ADH-like_N"/>
</dbReference>
<dbReference type="Pfam" id="PF08240">
    <property type="entry name" value="ADH_N"/>
    <property type="match status" value="1"/>
</dbReference>
<comment type="caution">
    <text evidence="6">The sequence shown here is derived from an EMBL/GenBank/DDBJ whole genome shotgun (WGS) entry which is preliminary data.</text>
</comment>
<keyword evidence="1 4" id="KW-0479">Metal-binding</keyword>
<dbReference type="SUPFAM" id="SSF50129">
    <property type="entry name" value="GroES-like"/>
    <property type="match status" value="1"/>
</dbReference>
<sequence length="344" mass="36659">MKALVKHAQGIDGLGIRDVAVPEIGADDVLIEVKAAAICGTDLHIMNDLYPVPMPVTIGHEFSGVIEKLGANVHNWQRGDRVIAEGNAENCGSCFCCTSGNANLCRDNKYLGIKVDGVFARYVRIPAKLLHRIPEGLSFEEAALAEPAAVAIDALLEKNSIEPGDVVVVQGCGPIGLLAGQIAKASGAGMVMITGRGSAVKSRFTVAEELGVFDRIVNVEKDDPIAIVRDATAGKGADIILDTTGSAVAMAQAFQMVRRAGLIEAVGMGDQAVQVPWDLMMKEVVRIHFCRGTTYGSFARFCSLASTGRLNLRPIISNTFPLENWKKGFESAESRESVKTLLIP</sequence>
<evidence type="ECO:0000256" key="1">
    <source>
        <dbReference type="ARBA" id="ARBA00022723"/>
    </source>
</evidence>
<keyword evidence="3" id="KW-0560">Oxidoreductase</keyword>
<accession>A0A562V0N7</accession>
<dbReference type="Gene3D" id="3.90.180.10">
    <property type="entry name" value="Medium-chain alcohol dehydrogenases, catalytic domain"/>
    <property type="match status" value="1"/>
</dbReference>
<dbReference type="InterPro" id="IPR011032">
    <property type="entry name" value="GroES-like_sf"/>
</dbReference>
<evidence type="ECO:0000259" key="5">
    <source>
        <dbReference type="SMART" id="SM00829"/>
    </source>
</evidence>
<evidence type="ECO:0000313" key="7">
    <source>
        <dbReference type="Proteomes" id="UP000319449"/>
    </source>
</evidence>
<dbReference type="PANTHER" id="PTHR43401">
    <property type="entry name" value="L-THREONINE 3-DEHYDROGENASE"/>
    <property type="match status" value="1"/>
</dbReference>
<gene>
    <name evidence="6" type="ORF">JN12_04011</name>
</gene>
<evidence type="ECO:0000256" key="4">
    <source>
        <dbReference type="RuleBase" id="RU361277"/>
    </source>
</evidence>
<dbReference type="OrthoDB" id="5484143at2"/>
<dbReference type="SMART" id="SM00829">
    <property type="entry name" value="PKS_ER"/>
    <property type="match status" value="1"/>
</dbReference>